<dbReference type="KEGG" id="ovi:T265_01730"/>
<dbReference type="PANTHER" id="PTHR21301">
    <property type="entry name" value="REVERSE TRANSCRIPTASE"/>
    <property type="match status" value="1"/>
</dbReference>
<accession>A0A074ZXD0</accession>
<protein>
    <recommendedName>
        <fullName evidence="1">Helix-turn-helix domain-containing protein</fullName>
    </recommendedName>
</protein>
<organism evidence="2 3">
    <name type="scientific">Opisthorchis viverrini</name>
    <name type="common">Southeast Asian liver fluke</name>
    <dbReference type="NCBI Taxonomy" id="6198"/>
    <lineage>
        <taxon>Eukaryota</taxon>
        <taxon>Metazoa</taxon>
        <taxon>Spiralia</taxon>
        <taxon>Lophotrochozoa</taxon>
        <taxon>Platyhelminthes</taxon>
        <taxon>Trematoda</taxon>
        <taxon>Digenea</taxon>
        <taxon>Opisthorchiida</taxon>
        <taxon>Opisthorchiata</taxon>
        <taxon>Opisthorchiidae</taxon>
        <taxon>Opisthorchis</taxon>
    </lineage>
</organism>
<dbReference type="InterPro" id="IPR058912">
    <property type="entry name" value="HTH_animal"/>
</dbReference>
<evidence type="ECO:0000259" key="1">
    <source>
        <dbReference type="Pfam" id="PF26215"/>
    </source>
</evidence>
<reference evidence="2 3" key="1">
    <citation type="submission" date="2013-11" db="EMBL/GenBank/DDBJ databases">
        <title>Opisthorchis viverrini - life in the bile duct.</title>
        <authorList>
            <person name="Young N.D."/>
            <person name="Nagarajan N."/>
            <person name="Lin S.J."/>
            <person name="Korhonen P.K."/>
            <person name="Jex A.R."/>
            <person name="Hall R.S."/>
            <person name="Safavi-Hemami H."/>
            <person name="Kaewkong W."/>
            <person name="Bertrand D."/>
            <person name="Gao S."/>
            <person name="Seet Q."/>
            <person name="Wongkham S."/>
            <person name="Teh B.T."/>
            <person name="Wongkham C."/>
            <person name="Intapan P.M."/>
            <person name="Maleewong W."/>
            <person name="Yang X."/>
            <person name="Hu M."/>
            <person name="Wang Z."/>
            <person name="Hofmann A."/>
            <person name="Sternberg P.W."/>
            <person name="Tan P."/>
            <person name="Wang J."/>
            <person name="Gasser R.B."/>
        </authorList>
    </citation>
    <scope>NUCLEOTIDE SEQUENCE [LARGE SCALE GENOMIC DNA]</scope>
</reference>
<proteinExistence type="predicted"/>
<evidence type="ECO:0000313" key="3">
    <source>
        <dbReference type="Proteomes" id="UP000054324"/>
    </source>
</evidence>
<dbReference type="CTD" id="20315918"/>
<keyword evidence="3" id="KW-1185">Reference proteome</keyword>
<dbReference type="RefSeq" id="XP_009164084.1">
    <property type="nucleotide sequence ID" value="XM_009165820.1"/>
</dbReference>
<dbReference type="Proteomes" id="UP000054324">
    <property type="component" value="Unassembled WGS sequence"/>
</dbReference>
<gene>
    <name evidence="2" type="ORF">T265_01730</name>
</gene>
<dbReference type="EMBL" id="KL596637">
    <property type="protein sequence ID" value="KER32108.1"/>
    <property type="molecule type" value="Genomic_DNA"/>
</dbReference>
<dbReference type="AlphaFoldDB" id="A0A074ZXD0"/>
<dbReference type="Pfam" id="PF26215">
    <property type="entry name" value="HTH_animal"/>
    <property type="match status" value="1"/>
</dbReference>
<dbReference type="PANTHER" id="PTHR21301:SF10">
    <property type="entry name" value="REVERSE TRANSCRIPTASE DOMAIN-CONTAINING PROTEIN"/>
    <property type="match status" value="1"/>
</dbReference>
<dbReference type="OrthoDB" id="6223668at2759"/>
<evidence type="ECO:0000313" key="2">
    <source>
        <dbReference type="EMBL" id="KER32108.1"/>
    </source>
</evidence>
<sequence>MLQPPNVSQQVGDLRRIDFRLSTAPAAMRHRFVSSSGPDMQIDVASQITRKILNTCFGWKTYVVTIESERNGQLSFLGVNVEEKADGTIERKIHRKQTWKGQYIHFDSFVPLQQKRNLIRCLTEIAMKICSPECLEEELKILERTFLQNGYPERFVLKTLEAVKPKTTEEKPVYMRLPSKGDSVAELITIRLRNSVDTTYLAANLRLSFNSSLTIVFCLKDRLPRSTTSFCVHSFVCSCRESYVGRTIRHLSDRIREHNPVSLSGSGKKPGPSAIAAHLTEIRHVIDKEQAFTIIYRAPLNGSRLVRSRLLSIAEAIGIRLLDSKLCIQKNLVRPLTAGFTILHPKETCATSELELAHETSGPTILSDIDVTELTP</sequence>
<dbReference type="GeneID" id="20315918"/>
<feature type="domain" description="Helix-turn-helix" evidence="1">
    <location>
        <begin position="102"/>
        <end position="159"/>
    </location>
</feature>
<name>A0A074ZXD0_OPIVI</name>